<sequence>MRWLGAVAEHLAAVPPLALTRRGTDPCVTAVFSAPEHTIGDGR</sequence>
<comment type="caution">
    <text evidence="1">The sequence shown here is derived from an EMBL/GenBank/DDBJ whole genome shotgun (WGS) entry which is preliminary data.</text>
</comment>
<dbReference type="EMBL" id="PYAX01000032">
    <property type="protein sequence ID" value="PSL43171.1"/>
    <property type="molecule type" value="Genomic_DNA"/>
</dbReference>
<evidence type="ECO:0000313" key="2">
    <source>
        <dbReference type="Proteomes" id="UP000241118"/>
    </source>
</evidence>
<dbReference type="RefSeq" id="WP_281262348.1">
    <property type="nucleotide sequence ID" value="NZ_PYAX01000032.1"/>
</dbReference>
<dbReference type="Proteomes" id="UP000241118">
    <property type="component" value="Unassembled WGS sequence"/>
</dbReference>
<organism evidence="1 2">
    <name type="scientific">Saccharothrix carnea</name>
    <dbReference type="NCBI Taxonomy" id="1280637"/>
    <lineage>
        <taxon>Bacteria</taxon>
        <taxon>Bacillati</taxon>
        <taxon>Actinomycetota</taxon>
        <taxon>Actinomycetes</taxon>
        <taxon>Pseudonocardiales</taxon>
        <taxon>Pseudonocardiaceae</taxon>
        <taxon>Saccharothrix</taxon>
    </lineage>
</organism>
<name>A0A2P8HAE6_SACCR</name>
<proteinExistence type="predicted"/>
<evidence type="ECO:0000313" key="1">
    <source>
        <dbReference type="EMBL" id="PSL43171.1"/>
    </source>
</evidence>
<gene>
    <name evidence="1" type="ORF">B0I31_13224</name>
</gene>
<protein>
    <submittedName>
        <fullName evidence="1">Uncharacterized protein</fullName>
    </submittedName>
</protein>
<dbReference type="AlphaFoldDB" id="A0A2P8HAE6"/>
<accession>A0A2P8HAE6</accession>
<reference evidence="1 2" key="1">
    <citation type="submission" date="2018-03" db="EMBL/GenBank/DDBJ databases">
        <title>Genomic Encyclopedia of Type Strains, Phase III (KMG-III): the genomes of soil and plant-associated and newly described type strains.</title>
        <authorList>
            <person name="Whitman W."/>
        </authorList>
    </citation>
    <scope>NUCLEOTIDE SEQUENCE [LARGE SCALE GENOMIC DNA]</scope>
    <source>
        <strain evidence="1 2">CGMCC 4.7097</strain>
    </source>
</reference>
<keyword evidence="2" id="KW-1185">Reference proteome</keyword>